<dbReference type="InterPro" id="IPR036653">
    <property type="entry name" value="CinA-like_C"/>
</dbReference>
<dbReference type="Gene3D" id="3.40.980.10">
    <property type="entry name" value="MoaB/Mog-like domain"/>
    <property type="match status" value="1"/>
</dbReference>
<gene>
    <name evidence="3" type="ORF">BLX24_20365</name>
</gene>
<proteinExistence type="inferred from homology"/>
<evidence type="ECO:0000313" key="4">
    <source>
        <dbReference type="Proteomes" id="UP000181790"/>
    </source>
</evidence>
<dbReference type="Gene3D" id="3.30.70.2860">
    <property type="match status" value="1"/>
</dbReference>
<feature type="domain" description="MoaB/Mog" evidence="2">
    <location>
        <begin position="8"/>
        <end position="175"/>
    </location>
</feature>
<dbReference type="PANTHER" id="PTHR13939:SF0">
    <property type="entry name" value="NMN AMIDOHYDROLASE-LIKE PROTEIN YFAY"/>
    <property type="match status" value="1"/>
</dbReference>
<comment type="caution">
    <text evidence="3">The sequence shown here is derived from an EMBL/GenBank/DDBJ whole genome shotgun (WGS) entry which is preliminary data.</text>
</comment>
<dbReference type="Proteomes" id="UP000181790">
    <property type="component" value="Unassembled WGS sequence"/>
</dbReference>
<dbReference type="InterPro" id="IPR050101">
    <property type="entry name" value="CinA"/>
</dbReference>
<sequence>MAASIRAEVITIGDEILFGQITDTNTQWIGTELTNIGVRVTRKSSVGDQADAILAILTEAHQRADIIILTGGLGPTKDDITKQTLCRYFNTELVLNERALAFVTAFFERRGRALTDINRTQAFLPANATYIENNWGTAPGMWIGHEGRVYVSLPGVPFEMKNLMSHAILPRLKAHFNPPVIKHKIIRTVGIGESFLAERIEAWEDALPAHIRLAYLPSFGGVKLRLTATGNDEALLDQQLEARAAEVLPLIEKHVYGYGDDEIEAVVGRMLQEQNLSLGIAESCTGGHVSATITKVPGVSACFWGSIVSYSNMVKVKQLGVRQETLDNFGAVSEQTIIEMAEGVRRALDTEIGIATSGIAGPGGGTDEKPVGTIWIACATPQRTVTRLLKLGPYREQNIQLTTMYVLNLLREELLSLSNKRTNQ</sequence>
<dbReference type="CDD" id="cd00885">
    <property type="entry name" value="cinA"/>
    <property type="match status" value="1"/>
</dbReference>
<dbReference type="SUPFAM" id="SSF53218">
    <property type="entry name" value="Molybdenum cofactor biosynthesis proteins"/>
    <property type="match status" value="1"/>
</dbReference>
<dbReference type="SUPFAM" id="SSF142433">
    <property type="entry name" value="CinA-like"/>
    <property type="match status" value="1"/>
</dbReference>
<dbReference type="OrthoDB" id="9801454at2"/>
<dbReference type="InterPro" id="IPR001453">
    <property type="entry name" value="MoaB/Mog_dom"/>
</dbReference>
<dbReference type="InterPro" id="IPR041424">
    <property type="entry name" value="CinA_KH"/>
</dbReference>
<keyword evidence="4" id="KW-1185">Reference proteome</keyword>
<dbReference type="InterPro" id="IPR008136">
    <property type="entry name" value="CinA_C"/>
</dbReference>
<dbReference type="NCBIfam" id="TIGR00200">
    <property type="entry name" value="cinA_nterm"/>
    <property type="match status" value="1"/>
</dbReference>
<evidence type="ECO:0000259" key="2">
    <source>
        <dbReference type="SMART" id="SM00852"/>
    </source>
</evidence>
<dbReference type="Gene3D" id="3.90.950.20">
    <property type="entry name" value="CinA-like"/>
    <property type="match status" value="1"/>
</dbReference>
<reference evidence="3 4" key="1">
    <citation type="submission" date="2016-10" db="EMBL/GenBank/DDBJ databases">
        <title>Arsenicibacter rosenii gen. nov., sp. nov., an efficient arsenic-methylating bacterium isolated from an arsenic-contaminated paddy soil.</title>
        <authorList>
            <person name="Huang K."/>
        </authorList>
    </citation>
    <scope>NUCLEOTIDE SEQUENCE [LARGE SCALE GENOMIC DNA]</scope>
    <source>
        <strain evidence="3 4">SM-1</strain>
    </source>
</reference>
<dbReference type="Pfam" id="PF18146">
    <property type="entry name" value="CinA_KH"/>
    <property type="match status" value="1"/>
</dbReference>
<dbReference type="HAMAP" id="MF_00226_B">
    <property type="entry name" value="CinA_B"/>
    <property type="match status" value="1"/>
</dbReference>
<dbReference type="NCBIfam" id="TIGR00199">
    <property type="entry name" value="PncC_domain"/>
    <property type="match status" value="1"/>
</dbReference>
<comment type="similarity">
    <text evidence="1">Belongs to the CinA family.</text>
</comment>
<dbReference type="NCBIfam" id="TIGR00177">
    <property type="entry name" value="molyb_syn"/>
    <property type="match status" value="1"/>
</dbReference>
<dbReference type="PANTHER" id="PTHR13939">
    <property type="entry name" value="NICOTINAMIDE-NUCLEOTIDE AMIDOHYDROLASE PNCC"/>
    <property type="match status" value="1"/>
</dbReference>
<accession>A0A1S2VF35</accession>
<dbReference type="RefSeq" id="WP_071505045.1">
    <property type="nucleotide sequence ID" value="NZ_MORL01000013.1"/>
</dbReference>
<protein>
    <recommendedName>
        <fullName evidence="1">CinA-like protein</fullName>
    </recommendedName>
</protein>
<dbReference type="Pfam" id="PF02464">
    <property type="entry name" value="CinA"/>
    <property type="match status" value="1"/>
</dbReference>
<dbReference type="EMBL" id="MORL01000013">
    <property type="protein sequence ID" value="OIN57334.1"/>
    <property type="molecule type" value="Genomic_DNA"/>
</dbReference>
<name>A0A1S2VF35_9BACT</name>
<dbReference type="InterPro" id="IPR008135">
    <property type="entry name" value="Competence-induced_CinA"/>
</dbReference>
<dbReference type="AlphaFoldDB" id="A0A1S2VF35"/>
<dbReference type="Pfam" id="PF00994">
    <property type="entry name" value="MoCF_biosynth"/>
    <property type="match status" value="1"/>
</dbReference>
<dbReference type="InterPro" id="IPR036425">
    <property type="entry name" value="MoaB/Mog-like_dom_sf"/>
</dbReference>
<dbReference type="PIRSF" id="PIRSF006728">
    <property type="entry name" value="CinA"/>
    <property type="match status" value="1"/>
</dbReference>
<organism evidence="3 4">
    <name type="scientific">Arsenicibacter rosenii</name>
    <dbReference type="NCBI Taxonomy" id="1750698"/>
    <lineage>
        <taxon>Bacteria</taxon>
        <taxon>Pseudomonadati</taxon>
        <taxon>Bacteroidota</taxon>
        <taxon>Cytophagia</taxon>
        <taxon>Cytophagales</taxon>
        <taxon>Spirosomataceae</taxon>
        <taxon>Arsenicibacter</taxon>
    </lineage>
</organism>
<evidence type="ECO:0000313" key="3">
    <source>
        <dbReference type="EMBL" id="OIN57334.1"/>
    </source>
</evidence>
<dbReference type="SMART" id="SM00852">
    <property type="entry name" value="MoCF_biosynth"/>
    <property type="match status" value="1"/>
</dbReference>
<evidence type="ECO:0000256" key="1">
    <source>
        <dbReference type="HAMAP-Rule" id="MF_00226"/>
    </source>
</evidence>
<dbReference type="NCBIfam" id="NF001813">
    <property type="entry name" value="PRK00549.1"/>
    <property type="match status" value="1"/>
</dbReference>